<proteinExistence type="predicted"/>
<evidence type="ECO:0000313" key="1">
    <source>
        <dbReference type="EMBL" id="ALA12219.1"/>
    </source>
</evidence>
<keyword evidence="2" id="KW-1185">Reference proteome</keyword>
<organism evidence="1 2">
    <name type="scientific">Staphylococcus phage phiJB</name>
    <dbReference type="NCBI Taxonomy" id="1698421"/>
    <lineage>
        <taxon>Viruses</taxon>
        <taxon>Duplodnaviria</taxon>
        <taxon>Heunggongvirae</taxon>
        <taxon>Uroviricota</taxon>
        <taxon>Caudoviricetes</taxon>
        <taxon>Azeredovirinae</taxon>
        <taxon>Phietavirus</taxon>
        <taxon>Phietavirus JB</taxon>
    </lineage>
</organism>
<evidence type="ECO:0000313" key="2">
    <source>
        <dbReference type="Proteomes" id="UP000207737"/>
    </source>
</evidence>
<dbReference type="GeneID" id="26517041"/>
<name>A0A0N7E0W4_9CAUD</name>
<gene>
    <name evidence="1" type="ORF">phiJB_ORF65</name>
</gene>
<reference evidence="1" key="1">
    <citation type="journal article" date="2016" name="J. Gen. Virol.">
        <title>Molecular characterization of a new efficiently transducing bacteriophage identified in meticillin-resistant Staphylococcus aureus.</title>
        <authorList>
            <person name="Varga M."/>
            <person name="Pantucek R."/>
            <person name="Ruzickova V."/>
            <person name="Doskar J."/>
        </authorList>
    </citation>
    <scope>NUCLEOTIDE SEQUENCE [LARGE SCALE GENOMIC DNA]</scope>
</reference>
<sequence>MLKGILGYSFWACFWFGKCK</sequence>
<dbReference type="KEGG" id="vg:26517041"/>
<dbReference type="RefSeq" id="YP_009188737.1">
    <property type="nucleotide sequence ID" value="NC_028669.1"/>
</dbReference>
<dbReference type="Proteomes" id="UP000207737">
    <property type="component" value="Segment"/>
</dbReference>
<dbReference type="EMBL" id="KT344895">
    <property type="protein sequence ID" value="ALA12219.1"/>
    <property type="molecule type" value="Genomic_DNA"/>
</dbReference>
<protein>
    <submittedName>
        <fullName evidence="1">Uncharacterized protein</fullName>
    </submittedName>
</protein>
<accession>A0A0N7E0W4</accession>